<accession>Q6IKY8</accession>
<name>Q6IKY8_DROME</name>
<evidence type="ECO:0000256" key="1">
    <source>
        <dbReference type="SAM" id="SignalP"/>
    </source>
</evidence>
<reference evidence="2" key="1">
    <citation type="journal article" date="2003" name="Genome Biol.">
        <title>An integrated gene annotation and transcriptional profiling approach towards the full gene content of the Drosophila genome.</title>
        <authorList>
            <person name="Hild M."/>
            <person name="Beckmann B."/>
            <person name="Haas S.A."/>
            <person name="Koch B."/>
            <person name="Solovyev V."/>
            <person name="Busold C."/>
            <person name="Fellenberg K."/>
            <person name="Boutros M."/>
            <person name="Vingron M."/>
            <person name="Sauer F."/>
            <person name="Hoheisel J.D."/>
            <person name="Paro R."/>
        </authorList>
    </citation>
    <scope>NUCLEOTIDE SEQUENCE</scope>
</reference>
<proteinExistence type="predicted"/>
<organism evidence="2">
    <name type="scientific">Drosophila melanogaster</name>
    <name type="common">Fruit fly</name>
    <dbReference type="NCBI Taxonomy" id="7227"/>
    <lineage>
        <taxon>Eukaryota</taxon>
        <taxon>Metazoa</taxon>
        <taxon>Ecdysozoa</taxon>
        <taxon>Arthropoda</taxon>
        <taxon>Hexapoda</taxon>
        <taxon>Insecta</taxon>
        <taxon>Pterygota</taxon>
        <taxon>Neoptera</taxon>
        <taxon>Endopterygota</taxon>
        <taxon>Diptera</taxon>
        <taxon>Brachycera</taxon>
        <taxon>Muscomorpha</taxon>
        <taxon>Ephydroidea</taxon>
        <taxon>Drosophilidae</taxon>
        <taxon>Drosophila</taxon>
        <taxon>Sophophora</taxon>
    </lineage>
</organism>
<dbReference type="AlphaFoldDB" id="Q6IKY8"/>
<sequence>MKCTHGQNPIAVSISHFAYPLGQLKLLMLMLLQFLLQSQQLKQHFQYAFNSIDDDTCNCRSSTLPDAVRPAKIINQIELKASIAPLCQLFLLQLINDNDGGSETNLWRGNQR</sequence>
<keyword evidence="1" id="KW-0732">Signal</keyword>
<feature type="chain" id="PRO_5004275847" evidence="1">
    <location>
        <begin position="39"/>
        <end position="112"/>
    </location>
</feature>
<dbReference type="EMBL" id="BK002228">
    <property type="protein sequence ID" value="DAA03071.1"/>
    <property type="molecule type" value="Genomic_DNA"/>
</dbReference>
<evidence type="ECO:0000313" key="2">
    <source>
        <dbReference type="EMBL" id="DAA03071.1"/>
    </source>
</evidence>
<protein>
    <submittedName>
        <fullName evidence="2">HDC11022</fullName>
    </submittedName>
</protein>
<feature type="signal peptide" evidence="1">
    <location>
        <begin position="1"/>
        <end position="38"/>
    </location>
</feature>
<gene>
    <name evidence="2" type="ORF">HDC11022</name>
</gene>